<dbReference type="GO" id="GO:0005506">
    <property type="term" value="F:iron ion binding"/>
    <property type="evidence" value="ECO:0007669"/>
    <property type="project" value="InterPro"/>
</dbReference>
<evidence type="ECO:0000313" key="8">
    <source>
        <dbReference type="EMBL" id="TDZ38688.1"/>
    </source>
</evidence>
<dbReference type="GO" id="GO:0020037">
    <property type="term" value="F:heme binding"/>
    <property type="evidence" value="ECO:0007669"/>
    <property type="project" value="InterPro"/>
</dbReference>
<dbReference type="AlphaFoldDB" id="A0A4R8QIF2"/>
<dbReference type="EMBL" id="RYZW01000193">
    <property type="protein sequence ID" value="TDZ38688.1"/>
    <property type="molecule type" value="Genomic_DNA"/>
</dbReference>
<keyword evidence="6" id="KW-0408">Iron</keyword>
<keyword evidence="3" id="KW-0349">Heme</keyword>
<dbReference type="STRING" id="5466.A0A4R8QIF2"/>
<evidence type="ECO:0000313" key="9">
    <source>
        <dbReference type="Proteomes" id="UP000295703"/>
    </source>
</evidence>
<keyword evidence="5" id="KW-0560">Oxidoreductase</keyword>
<comment type="caution">
    <text evidence="8">The sequence shown here is derived from an EMBL/GenBank/DDBJ whole genome shotgun (WGS) entry which is preliminary data.</text>
</comment>
<dbReference type="SUPFAM" id="SSF48264">
    <property type="entry name" value="Cytochrome P450"/>
    <property type="match status" value="1"/>
</dbReference>
<name>A0A4R8QIF2_COLTR</name>
<evidence type="ECO:0000256" key="4">
    <source>
        <dbReference type="ARBA" id="ARBA00022723"/>
    </source>
</evidence>
<organism evidence="8 9">
    <name type="scientific">Colletotrichum trifolii</name>
    <dbReference type="NCBI Taxonomy" id="5466"/>
    <lineage>
        <taxon>Eukaryota</taxon>
        <taxon>Fungi</taxon>
        <taxon>Dikarya</taxon>
        <taxon>Ascomycota</taxon>
        <taxon>Pezizomycotina</taxon>
        <taxon>Sordariomycetes</taxon>
        <taxon>Hypocreomycetidae</taxon>
        <taxon>Glomerellales</taxon>
        <taxon>Glomerellaceae</taxon>
        <taxon>Colletotrichum</taxon>
        <taxon>Colletotrichum orbiculare species complex</taxon>
    </lineage>
</organism>
<evidence type="ECO:0000256" key="2">
    <source>
        <dbReference type="ARBA" id="ARBA00010617"/>
    </source>
</evidence>
<dbReference type="GO" id="GO:0004497">
    <property type="term" value="F:monooxygenase activity"/>
    <property type="evidence" value="ECO:0007669"/>
    <property type="project" value="UniProtKB-KW"/>
</dbReference>
<dbReference type="PANTHER" id="PTHR46206:SF2">
    <property type="entry name" value="CYTOCHROME P450 MONOOXYGENASE AUSG-RELATED"/>
    <property type="match status" value="1"/>
</dbReference>
<keyword evidence="7 8" id="KW-0503">Monooxygenase</keyword>
<keyword evidence="9" id="KW-1185">Reference proteome</keyword>
<dbReference type="Proteomes" id="UP000295703">
    <property type="component" value="Unassembled WGS sequence"/>
</dbReference>
<evidence type="ECO:0000256" key="6">
    <source>
        <dbReference type="ARBA" id="ARBA00023004"/>
    </source>
</evidence>
<sequence length="116" mass="13389">MPTCQNLRRKLARAHATLAPLIENRNANEAFARAARRESPFDDLVEWWETEIGLFHDHAKHQLTLTVVTTHRTSDLLQQTMIDIASHPELLDPLREEAIDVLGTQRLKRRRCINSS</sequence>
<keyword evidence="4" id="KW-0479">Metal-binding</keyword>
<accession>A0A4R8QIF2</accession>
<proteinExistence type="inferred from homology"/>
<evidence type="ECO:0000256" key="5">
    <source>
        <dbReference type="ARBA" id="ARBA00023002"/>
    </source>
</evidence>
<dbReference type="Gene3D" id="1.10.630.10">
    <property type="entry name" value="Cytochrome P450"/>
    <property type="match status" value="1"/>
</dbReference>
<protein>
    <submittedName>
        <fullName evidence="8">Cytochrome P450 monooxygenase eqxH</fullName>
    </submittedName>
</protein>
<reference evidence="8 9" key="1">
    <citation type="submission" date="2018-12" db="EMBL/GenBank/DDBJ databases">
        <title>Genome sequence and assembly of Colletotrichum trifolii.</title>
        <authorList>
            <person name="Gan P."/>
            <person name="Shirasu K."/>
        </authorList>
    </citation>
    <scope>NUCLEOTIDE SEQUENCE [LARGE SCALE GENOMIC DNA]</scope>
    <source>
        <strain evidence="8 9">543-2</strain>
    </source>
</reference>
<dbReference type="PANTHER" id="PTHR46206">
    <property type="entry name" value="CYTOCHROME P450"/>
    <property type="match status" value="1"/>
</dbReference>
<evidence type="ECO:0000256" key="1">
    <source>
        <dbReference type="ARBA" id="ARBA00001971"/>
    </source>
</evidence>
<evidence type="ECO:0000256" key="3">
    <source>
        <dbReference type="ARBA" id="ARBA00022617"/>
    </source>
</evidence>
<gene>
    <name evidence="8" type="primary">eqxH-0</name>
    <name evidence="8" type="ORF">CTRI78_v010779</name>
</gene>
<comment type="cofactor">
    <cofactor evidence="1">
        <name>heme</name>
        <dbReference type="ChEBI" id="CHEBI:30413"/>
    </cofactor>
</comment>
<comment type="similarity">
    <text evidence="2">Belongs to the cytochrome P450 family.</text>
</comment>
<dbReference type="InterPro" id="IPR036396">
    <property type="entry name" value="Cyt_P450_sf"/>
</dbReference>
<evidence type="ECO:0000256" key="7">
    <source>
        <dbReference type="ARBA" id="ARBA00023033"/>
    </source>
</evidence>
<dbReference type="GO" id="GO:0016705">
    <property type="term" value="F:oxidoreductase activity, acting on paired donors, with incorporation or reduction of molecular oxygen"/>
    <property type="evidence" value="ECO:0007669"/>
    <property type="project" value="InterPro"/>
</dbReference>